<accession>A0ABS4SZ37</accession>
<dbReference type="Gene3D" id="3.40.140.10">
    <property type="entry name" value="Cytidine Deaminase, domain 2"/>
    <property type="match status" value="1"/>
</dbReference>
<dbReference type="NCBIfam" id="NF001943">
    <property type="entry name" value="PRK00724.1-2"/>
    <property type="match status" value="1"/>
</dbReference>
<dbReference type="EMBL" id="JAGINX010000001">
    <property type="protein sequence ID" value="MBP2317019.1"/>
    <property type="molecule type" value="Genomic_DNA"/>
</dbReference>
<gene>
    <name evidence="3" type="primary">fdhD</name>
    <name evidence="4" type="ORF">JOF45_000038</name>
</gene>
<evidence type="ECO:0000313" key="5">
    <source>
        <dbReference type="Proteomes" id="UP001519331"/>
    </source>
</evidence>
<sequence>MGRLTQRRKVTRLLRDQETGAVTTRTRADTLAAEEPLEIRLGGEPFSVTMRTPGHDFELAAGFLVSEGIVRSPEELRGLRYCAGTDEQGNQTYNVLDADLDPLLVSMRTSIRERRNVVTTSACGICGTTSIDAVEKTLPPGPPEGPSLNISAETLLQLPDTLRESQNIFEKTGGVHAAGLFDGDGRLLCLREDVGRHNAVDKVVGWALTAGELPLSGTVLQVSGRASFELVQKAALAGIEMLSAVGAPSSLAADLAERSGLTLAGFSRGRSVNLYTHAHRVCEQDASLQGIAGR</sequence>
<dbReference type="RefSeq" id="WP_210047252.1">
    <property type="nucleotide sequence ID" value="NZ_JAGINX010000001.1"/>
</dbReference>
<dbReference type="PANTHER" id="PTHR30592:SF1">
    <property type="entry name" value="SULFUR CARRIER PROTEIN FDHD"/>
    <property type="match status" value="1"/>
</dbReference>
<comment type="caution">
    <text evidence="3">Lacks conserved residue(s) required for the propagation of feature annotation.</text>
</comment>
<dbReference type="SUPFAM" id="SSF53927">
    <property type="entry name" value="Cytidine deaminase-like"/>
    <property type="match status" value="1"/>
</dbReference>
<name>A0ABS4SZ37_9MICC</name>
<dbReference type="PANTHER" id="PTHR30592">
    <property type="entry name" value="FORMATE DEHYDROGENASE"/>
    <property type="match status" value="1"/>
</dbReference>
<proteinExistence type="inferred from homology"/>
<keyword evidence="5" id="KW-1185">Reference proteome</keyword>
<evidence type="ECO:0000256" key="2">
    <source>
        <dbReference type="ARBA" id="ARBA00023150"/>
    </source>
</evidence>
<dbReference type="NCBIfam" id="TIGR00129">
    <property type="entry name" value="fdhD_narQ"/>
    <property type="match status" value="1"/>
</dbReference>
<dbReference type="HAMAP" id="MF_00187">
    <property type="entry name" value="FdhD"/>
    <property type="match status" value="1"/>
</dbReference>
<comment type="function">
    <text evidence="3">Required for formate dehydrogenase (FDH) activity. Acts as a sulfur carrier protein that transfers sulfur from IscS to the molybdenum cofactor prior to its insertion into FDH.</text>
</comment>
<organism evidence="4 5">
    <name type="scientific">Nesterenkonia lacusekhoensis</name>
    <dbReference type="NCBI Taxonomy" id="150832"/>
    <lineage>
        <taxon>Bacteria</taxon>
        <taxon>Bacillati</taxon>
        <taxon>Actinomycetota</taxon>
        <taxon>Actinomycetes</taxon>
        <taxon>Micrococcales</taxon>
        <taxon>Micrococcaceae</taxon>
        <taxon>Nesterenkonia</taxon>
    </lineage>
</organism>
<comment type="caution">
    <text evidence="4">The sequence shown here is derived from an EMBL/GenBank/DDBJ whole genome shotgun (WGS) entry which is preliminary data.</text>
</comment>
<comment type="subcellular location">
    <subcellularLocation>
        <location evidence="3">Cytoplasm</location>
    </subcellularLocation>
</comment>
<reference evidence="4 5" key="1">
    <citation type="submission" date="2021-03" db="EMBL/GenBank/DDBJ databases">
        <title>Sequencing the genomes of 1000 actinobacteria strains.</title>
        <authorList>
            <person name="Klenk H.-P."/>
        </authorList>
    </citation>
    <scope>NUCLEOTIDE SEQUENCE [LARGE SCALE GENOMIC DNA]</scope>
    <source>
        <strain evidence="4 5">DSM 12544</strain>
    </source>
</reference>
<dbReference type="Pfam" id="PF02634">
    <property type="entry name" value="FdhD-NarQ"/>
    <property type="match status" value="1"/>
</dbReference>
<feature type="active site" description="Cysteine persulfide intermediate" evidence="3">
    <location>
        <position position="123"/>
    </location>
</feature>
<evidence type="ECO:0000313" key="4">
    <source>
        <dbReference type="EMBL" id="MBP2317019.1"/>
    </source>
</evidence>
<evidence type="ECO:0000256" key="3">
    <source>
        <dbReference type="HAMAP-Rule" id="MF_00187"/>
    </source>
</evidence>
<dbReference type="PIRSF" id="PIRSF015626">
    <property type="entry name" value="FdhD"/>
    <property type="match status" value="1"/>
</dbReference>
<dbReference type="Proteomes" id="UP001519331">
    <property type="component" value="Unassembled WGS sequence"/>
</dbReference>
<keyword evidence="1 3" id="KW-0963">Cytoplasm</keyword>
<dbReference type="Gene3D" id="3.10.20.10">
    <property type="match status" value="1"/>
</dbReference>
<protein>
    <recommendedName>
        <fullName evidence="3">Sulfur carrier protein FdhD</fullName>
    </recommendedName>
</protein>
<dbReference type="InterPro" id="IPR016193">
    <property type="entry name" value="Cytidine_deaminase-like"/>
</dbReference>
<evidence type="ECO:0000256" key="1">
    <source>
        <dbReference type="ARBA" id="ARBA00022490"/>
    </source>
</evidence>
<dbReference type="InterPro" id="IPR003786">
    <property type="entry name" value="FdhD"/>
</dbReference>
<keyword evidence="2 3" id="KW-0501">Molybdenum cofactor biosynthesis</keyword>
<comment type="similarity">
    <text evidence="3">Belongs to the FdhD family.</text>
</comment>